<dbReference type="Pfam" id="PF22938">
    <property type="entry name" value="Integrase_p58_C"/>
    <property type="match status" value="1"/>
</dbReference>
<name>A0A8J2NT39_9HEXA</name>
<evidence type="ECO:0000259" key="2">
    <source>
        <dbReference type="Pfam" id="PF22938"/>
    </source>
</evidence>
<evidence type="ECO:0000256" key="1">
    <source>
        <dbReference type="SAM" id="MobiDB-lite"/>
    </source>
</evidence>
<dbReference type="AlphaFoldDB" id="A0A8J2NT39"/>
<feature type="region of interest" description="Disordered" evidence="1">
    <location>
        <begin position="96"/>
        <end position="154"/>
    </location>
</feature>
<reference evidence="3" key="1">
    <citation type="submission" date="2021-06" db="EMBL/GenBank/DDBJ databases">
        <authorList>
            <person name="Hodson N. C."/>
            <person name="Mongue J. A."/>
            <person name="Jaron S. K."/>
        </authorList>
    </citation>
    <scope>NUCLEOTIDE SEQUENCE</scope>
</reference>
<gene>
    <name evidence="3" type="ORF">AFUS01_LOCUS6851</name>
</gene>
<comment type="caution">
    <text evidence="3">The sequence shown here is derived from an EMBL/GenBank/DDBJ whole genome shotgun (WGS) entry which is preliminary data.</text>
</comment>
<protein>
    <recommendedName>
        <fullName evidence="2">Integrase p58-like C-terminal domain-containing protein</fullName>
    </recommendedName>
</protein>
<accession>A0A8J2NT39</accession>
<evidence type="ECO:0000313" key="3">
    <source>
        <dbReference type="EMBL" id="CAG7717392.1"/>
    </source>
</evidence>
<keyword evidence="4" id="KW-1185">Reference proteome</keyword>
<feature type="compositionally biased region" description="Polar residues" evidence="1">
    <location>
        <begin position="144"/>
        <end position="154"/>
    </location>
</feature>
<dbReference type="EMBL" id="CAJVCH010045453">
    <property type="protein sequence ID" value="CAG7717392.1"/>
    <property type="molecule type" value="Genomic_DNA"/>
</dbReference>
<feature type="compositionally biased region" description="Basic and acidic residues" evidence="1">
    <location>
        <begin position="96"/>
        <end position="134"/>
    </location>
</feature>
<proteinExistence type="predicted"/>
<dbReference type="OrthoDB" id="10060729at2759"/>
<dbReference type="InterPro" id="IPR054465">
    <property type="entry name" value="Integrase_p58-like_C"/>
</dbReference>
<organism evidence="3 4">
    <name type="scientific">Allacma fusca</name>
    <dbReference type="NCBI Taxonomy" id="39272"/>
    <lineage>
        <taxon>Eukaryota</taxon>
        <taxon>Metazoa</taxon>
        <taxon>Ecdysozoa</taxon>
        <taxon>Arthropoda</taxon>
        <taxon>Hexapoda</taxon>
        <taxon>Collembola</taxon>
        <taxon>Symphypleona</taxon>
        <taxon>Sminthuridae</taxon>
        <taxon>Allacma</taxon>
    </lineage>
</organism>
<dbReference type="Proteomes" id="UP000708208">
    <property type="component" value="Unassembled WGS sequence"/>
</dbReference>
<feature type="domain" description="Integrase p58-like C-terminal" evidence="2">
    <location>
        <begin position="60"/>
        <end position="81"/>
    </location>
</feature>
<sequence>MSYANTKINVDKKQLKQREYYNKSRRAGEFQENDKIWVRTHPLSDASRKFAKKLAPLWEGPYRISKKLSEVTYEISDENGRFMGRQHVSNLKMYVPRERIQPKPNEDVQTETHKVPQNSKDKNSRPIRKQRFDYRQQLGHRIPNCSSRGDSVTR</sequence>
<evidence type="ECO:0000313" key="4">
    <source>
        <dbReference type="Proteomes" id="UP000708208"/>
    </source>
</evidence>